<dbReference type="Gene3D" id="1.10.630.10">
    <property type="entry name" value="Cytochrome P450"/>
    <property type="match status" value="1"/>
</dbReference>
<evidence type="ECO:0000256" key="3">
    <source>
        <dbReference type="ARBA" id="ARBA00023004"/>
    </source>
</evidence>
<keyword evidence="5" id="KW-1185">Reference proteome</keyword>
<organism evidence="4 5">
    <name type="scientific">Rhododendron griersonianum</name>
    <dbReference type="NCBI Taxonomy" id="479676"/>
    <lineage>
        <taxon>Eukaryota</taxon>
        <taxon>Viridiplantae</taxon>
        <taxon>Streptophyta</taxon>
        <taxon>Embryophyta</taxon>
        <taxon>Tracheophyta</taxon>
        <taxon>Spermatophyta</taxon>
        <taxon>Magnoliopsida</taxon>
        <taxon>eudicotyledons</taxon>
        <taxon>Gunneridae</taxon>
        <taxon>Pentapetalae</taxon>
        <taxon>asterids</taxon>
        <taxon>Ericales</taxon>
        <taxon>Ericaceae</taxon>
        <taxon>Ericoideae</taxon>
        <taxon>Rhodoreae</taxon>
        <taxon>Rhododendron</taxon>
    </lineage>
</organism>
<evidence type="ECO:0000313" key="5">
    <source>
        <dbReference type="Proteomes" id="UP000823749"/>
    </source>
</evidence>
<protein>
    <recommendedName>
        <fullName evidence="6">Cytochrome P450</fullName>
    </recommendedName>
</protein>
<comment type="similarity">
    <text evidence="1">Belongs to the cytochrome P450 family.</text>
</comment>
<gene>
    <name evidence="4" type="ORF">RHGRI_021400</name>
</gene>
<evidence type="ECO:0000313" key="4">
    <source>
        <dbReference type="EMBL" id="KAG5541548.1"/>
    </source>
</evidence>
<dbReference type="AlphaFoldDB" id="A0AAV6JN74"/>
<dbReference type="EMBL" id="JACTNZ010000007">
    <property type="protein sequence ID" value="KAG5541548.1"/>
    <property type="molecule type" value="Genomic_DNA"/>
</dbReference>
<keyword evidence="3" id="KW-0408">Iron</keyword>
<dbReference type="GO" id="GO:0020037">
    <property type="term" value="F:heme binding"/>
    <property type="evidence" value="ECO:0007669"/>
    <property type="project" value="InterPro"/>
</dbReference>
<evidence type="ECO:0000256" key="1">
    <source>
        <dbReference type="ARBA" id="ARBA00010617"/>
    </source>
</evidence>
<comment type="caution">
    <text evidence="4">The sequence shown here is derived from an EMBL/GenBank/DDBJ whole genome shotgun (WGS) entry which is preliminary data.</text>
</comment>
<dbReference type="InterPro" id="IPR001128">
    <property type="entry name" value="Cyt_P450"/>
</dbReference>
<dbReference type="GO" id="GO:0005506">
    <property type="term" value="F:iron ion binding"/>
    <property type="evidence" value="ECO:0007669"/>
    <property type="project" value="InterPro"/>
</dbReference>
<name>A0AAV6JN74_9ERIC</name>
<accession>A0AAV6JN74</accession>
<reference evidence="4" key="1">
    <citation type="submission" date="2020-08" db="EMBL/GenBank/DDBJ databases">
        <title>Plant Genome Project.</title>
        <authorList>
            <person name="Zhang R.-G."/>
        </authorList>
    </citation>
    <scope>NUCLEOTIDE SEQUENCE</scope>
    <source>
        <strain evidence="4">WSP0</strain>
        <tissue evidence="4">Leaf</tissue>
    </source>
</reference>
<dbReference type="SUPFAM" id="SSF48264">
    <property type="entry name" value="Cytochrome P450"/>
    <property type="match status" value="1"/>
</dbReference>
<dbReference type="PANTHER" id="PTHR47950:SF13">
    <property type="entry name" value="CYTOCHROME P450, FAMILY 76, SUBFAMILY G, POLYPEPTIDE 1"/>
    <property type="match status" value="1"/>
</dbReference>
<dbReference type="GO" id="GO:0004497">
    <property type="term" value="F:monooxygenase activity"/>
    <property type="evidence" value="ECO:0007669"/>
    <property type="project" value="InterPro"/>
</dbReference>
<evidence type="ECO:0000256" key="2">
    <source>
        <dbReference type="ARBA" id="ARBA00022723"/>
    </source>
</evidence>
<dbReference type="PANTHER" id="PTHR47950">
    <property type="entry name" value="CYTOCHROME P450, FAMILY 76, SUBFAMILY C, POLYPEPTIDE 5-RELATED"/>
    <property type="match status" value="1"/>
</dbReference>
<keyword evidence="2" id="KW-0479">Metal-binding</keyword>
<dbReference type="Proteomes" id="UP000823749">
    <property type="component" value="Chromosome 7"/>
</dbReference>
<evidence type="ECO:0008006" key="6">
    <source>
        <dbReference type="Google" id="ProtNLM"/>
    </source>
</evidence>
<dbReference type="Pfam" id="PF00067">
    <property type="entry name" value="p450"/>
    <property type="match status" value="1"/>
</dbReference>
<dbReference type="GO" id="GO:0016705">
    <property type="term" value="F:oxidoreductase activity, acting on paired donors, with incorporation or reduction of molecular oxygen"/>
    <property type="evidence" value="ECO:0007669"/>
    <property type="project" value="InterPro"/>
</dbReference>
<dbReference type="InterPro" id="IPR036396">
    <property type="entry name" value="Cyt_P450_sf"/>
</dbReference>
<proteinExistence type="inferred from homology"/>
<sequence length="123" mass="13647">MVDYMGHHFEFIPFGYGRRILCPALPLASRVLSMTLGSILLAFDWILEDGVEPSEMDMSEHMGATLKKAIPLKALAIPYKGSDPLCRTIDPDLDTMTIRTKIIGPTTCMAMAILRARASFEDN</sequence>